<evidence type="ECO:0000256" key="2">
    <source>
        <dbReference type="PIRNR" id="PIRNR002070"/>
    </source>
</evidence>
<name>A0A7G9GQT3_9FIRM</name>
<dbReference type="KEGG" id="ehn:H9Q80_04230"/>
<evidence type="ECO:0000313" key="3">
    <source>
        <dbReference type="EMBL" id="QNM13165.1"/>
    </source>
</evidence>
<keyword evidence="4" id="KW-1185">Reference proteome</keyword>
<dbReference type="PROSITE" id="PS50935">
    <property type="entry name" value="SSB"/>
    <property type="match status" value="1"/>
</dbReference>
<dbReference type="Pfam" id="PF00436">
    <property type="entry name" value="SSB"/>
    <property type="match status" value="1"/>
</dbReference>
<dbReference type="InterPro" id="IPR012340">
    <property type="entry name" value="NA-bd_OB-fold"/>
</dbReference>
<accession>A0A7G9GQT3</accession>
<gene>
    <name evidence="3" type="ORF">H9Q80_04230</name>
</gene>
<organism evidence="3 4">
    <name type="scientific">[Eubacterium] hominis</name>
    <dbReference type="NCBI Taxonomy" id="2764325"/>
    <lineage>
        <taxon>Bacteria</taxon>
        <taxon>Bacillati</taxon>
        <taxon>Bacillota</taxon>
        <taxon>Erysipelotrichia</taxon>
        <taxon>Erysipelotrichales</taxon>
        <taxon>Erysipelotrichaceae</taxon>
        <taxon>Amedibacillus</taxon>
    </lineage>
</organism>
<dbReference type="CDD" id="cd04496">
    <property type="entry name" value="SSB_OBF"/>
    <property type="match status" value="1"/>
</dbReference>
<evidence type="ECO:0000256" key="1">
    <source>
        <dbReference type="ARBA" id="ARBA00023125"/>
    </source>
</evidence>
<dbReference type="EMBL" id="CP060636">
    <property type="protein sequence ID" value="QNM13165.1"/>
    <property type="molecule type" value="Genomic_DNA"/>
</dbReference>
<dbReference type="SUPFAM" id="SSF50249">
    <property type="entry name" value="Nucleic acid-binding proteins"/>
    <property type="match status" value="1"/>
</dbReference>
<reference evidence="3 4" key="1">
    <citation type="submission" date="2020-08" db="EMBL/GenBank/DDBJ databases">
        <authorList>
            <person name="Liu C."/>
            <person name="Sun Q."/>
        </authorList>
    </citation>
    <scope>NUCLEOTIDE SEQUENCE [LARGE SCALE GENOMIC DNA]</scope>
    <source>
        <strain evidence="3 4">NSJ-61</strain>
    </source>
</reference>
<dbReference type="Gene3D" id="2.40.50.140">
    <property type="entry name" value="Nucleic acid-binding proteins"/>
    <property type="match status" value="1"/>
</dbReference>
<dbReference type="RefSeq" id="WP_002611049.1">
    <property type="nucleotide sequence ID" value="NZ_CP060636.1"/>
</dbReference>
<keyword evidence="1 2" id="KW-0238">DNA-binding</keyword>
<dbReference type="InterPro" id="IPR011344">
    <property type="entry name" value="ssDNA-bd"/>
</dbReference>
<dbReference type="PIRSF" id="PIRSF002070">
    <property type="entry name" value="SSB"/>
    <property type="match status" value="1"/>
</dbReference>
<dbReference type="InterPro" id="IPR000424">
    <property type="entry name" value="Primosome_PriB/ssb"/>
</dbReference>
<dbReference type="GO" id="GO:0006260">
    <property type="term" value="P:DNA replication"/>
    <property type="evidence" value="ECO:0007669"/>
    <property type="project" value="InterPro"/>
</dbReference>
<dbReference type="GO" id="GO:0003697">
    <property type="term" value="F:single-stranded DNA binding"/>
    <property type="evidence" value="ECO:0007669"/>
    <property type="project" value="InterPro"/>
</dbReference>
<protein>
    <recommendedName>
        <fullName evidence="2">Single-stranded DNA-binding protein</fullName>
    </recommendedName>
</protein>
<dbReference type="Proteomes" id="UP000515856">
    <property type="component" value="Chromosome"/>
</dbReference>
<proteinExistence type="predicted"/>
<sequence>MLNEVNLVGRISNVPRISRTKANVSVITCNVANQRSENYVDFIQCVFFDQEYLEKRLKKGMKILVKGRLQQNTYTDADTGTTIYYHEVVGKVLELIGKINTEDVSKKKTDKSEVVKDINDTTIERERY</sequence>
<dbReference type="AlphaFoldDB" id="A0A7G9GQT3"/>
<evidence type="ECO:0000313" key="4">
    <source>
        <dbReference type="Proteomes" id="UP000515856"/>
    </source>
</evidence>